<dbReference type="Pfam" id="PF02739">
    <property type="entry name" value="5_3_exonuc_N"/>
    <property type="match status" value="1"/>
</dbReference>
<feature type="domain" description="5'-3' exonuclease" evidence="3">
    <location>
        <begin position="1"/>
        <end position="154"/>
    </location>
</feature>
<dbReference type="GO" id="GO:0017108">
    <property type="term" value="F:5'-flap endonuclease activity"/>
    <property type="evidence" value="ECO:0007669"/>
    <property type="project" value="InterPro"/>
</dbReference>
<evidence type="ECO:0000256" key="1">
    <source>
        <dbReference type="ARBA" id="ARBA00022722"/>
    </source>
</evidence>
<reference evidence="4" key="1">
    <citation type="submission" date="2018-05" db="EMBL/GenBank/DDBJ databases">
        <authorList>
            <person name="Lanie J.A."/>
            <person name="Ng W.-L."/>
            <person name="Kazmierczak K.M."/>
            <person name="Andrzejewski T.M."/>
            <person name="Davidsen T.M."/>
            <person name="Wayne K.J."/>
            <person name="Tettelin H."/>
            <person name="Glass J.I."/>
            <person name="Rusch D."/>
            <person name="Podicherti R."/>
            <person name="Tsui H.-C.T."/>
            <person name="Winkler M.E."/>
        </authorList>
    </citation>
    <scope>NUCLEOTIDE SEQUENCE</scope>
</reference>
<dbReference type="PANTHER" id="PTHR42646">
    <property type="entry name" value="FLAP ENDONUCLEASE XNI"/>
    <property type="match status" value="1"/>
</dbReference>
<accession>A0A383E7H0</accession>
<dbReference type="EMBL" id="UINC01223558">
    <property type="protein sequence ID" value="SVE52807.1"/>
    <property type="molecule type" value="Genomic_DNA"/>
</dbReference>
<dbReference type="InterPro" id="IPR038969">
    <property type="entry name" value="FEN"/>
</dbReference>
<evidence type="ECO:0000259" key="3">
    <source>
        <dbReference type="SMART" id="SM00475"/>
    </source>
</evidence>
<dbReference type="SUPFAM" id="SSF88723">
    <property type="entry name" value="PIN domain-like"/>
    <property type="match status" value="1"/>
</dbReference>
<keyword evidence="2" id="KW-0378">Hydrolase</keyword>
<evidence type="ECO:0000256" key="2">
    <source>
        <dbReference type="ARBA" id="ARBA00022801"/>
    </source>
</evidence>
<organism evidence="4">
    <name type="scientific">marine metagenome</name>
    <dbReference type="NCBI Taxonomy" id="408172"/>
    <lineage>
        <taxon>unclassified sequences</taxon>
        <taxon>metagenomes</taxon>
        <taxon>ecological metagenomes</taxon>
    </lineage>
</organism>
<dbReference type="AlphaFoldDB" id="A0A383E7H0"/>
<dbReference type="GO" id="GO:0008409">
    <property type="term" value="F:5'-3' exonuclease activity"/>
    <property type="evidence" value="ECO:0007669"/>
    <property type="project" value="InterPro"/>
</dbReference>
<feature type="non-terminal residue" evidence="4">
    <location>
        <position position="155"/>
    </location>
</feature>
<dbReference type="CDD" id="cd09859">
    <property type="entry name" value="PIN_53EXO"/>
    <property type="match status" value="1"/>
</dbReference>
<dbReference type="GO" id="GO:0003677">
    <property type="term" value="F:DNA binding"/>
    <property type="evidence" value="ECO:0007669"/>
    <property type="project" value="InterPro"/>
</dbReference>
<evidence type="ECO:0000313" key="4">
    <source>
        <dbReference type="EMBL" id="SVE52807.1"/>
    </source>
</evidence>
<dbReference type="PANTHER" id="PTHR42646:SF2">
    <property type="entry name" value="5'-3' EXONUCLEASE FAMILY PROTEIN"/>
    <property type="match status" value="1"/>
</dbReference>
<sequence length="155" mass="17384">MNLHLVDGTYELFRAHFGAPNTRSATGIEVGASRGLLRSLLNLLREPDCTHVGVAFDHVIRSYRNDLFDGYKDGEGVEPEILEQFPIAERVAAALGVVVWPMVEFEADDAIASAVTRFVDDERIDQIFICSPDKDLAQCVRGERVVLHDRMRDRV</sequence>
<dbReference type="InterPro" id="IPR020046">
    <property type="entry name" value="5-3_exonucl_a-hlix_arch_N"/>
</dbReference>
<gene>
    <name evidence="4" type="ORF">METZ01_LOCUS505661</name>
</gene>
<dbReference type="GO" id="GO:0033567">
    <property type="term" value="P:DNA replication, Okazaki fragment processing"/>
    <property type="evidence" value="ECO:0007669"/>
    <property type="project" value="InterPro"/>
</dbReference>
<feature type="non-terminal residue" evidence="4">
    <location>
        <position position="1"/>
    </location>
</feature>
<name>A0A383E7H0_9ZZZZ</name>
<proteinExistence type="predicted"/>
<dbReference type="InterPro" id="IPR002421">
    <property type="entry name" value="5-3_exonuclease"/>
</dbReference>
<keyword evidence="1" id="KW-0540">Nuclease</keyword>
<dbReference type="SMART" id="SM00475">
    <property type="entry name" value="53EXOc"/>
    <property type="match status" value="1"/>
</dbReference>
<dbReference type="InterPro" id="IPR029060">
    <property type="entry name" value="PIN-like_dom_sf"/>
</dbReference>
<protein>
    <recommendedName>
        <fullName evidence="3">5'-3' exonuclease domain-containing protein</fullName>
    </recommendedName>
</protein>
<dbReference type="Gene3D" id="3.40.50.1010">
    <property type="entry name" value="5'-nuclease"/>
    <property type="match status" value="1"/>
</dbReference>